<organism evidence="2 3">
    <name type="scientific">Sinanodonta woodiana</name>
    <name type="common">Chinese pond mussel</name>
    <name type="synonym">Anodonta woodiana</name>
    <dbReference type="NCBI Taxonomy" id="1069815"/>
    <lineage>
        <taxon>Eukaryota</taxon>
        <taxon>Metazoa</taxon>
        <taxon>Spiralia</taxon>
        <taxon>Lophotrochozoa</taxon>
        <taxon>Mollusca</taxon>
        <taxon>Bivalvia</taxon>
        <taxon>Autobranchia</taxon>
        <taxon>Heteroconchia</taxon>
        <taxon>Palaeoheterodonta</taxon>
        <taxon>Unionida</taxon>
        <taxon>Unionoidea</taxon>
        <taxon>Unionidae</taxon>
        <taxon>Unioninae</taxon>
        <taxon>Sinanodonta</taxon>
    </lineage>
</organism>
<keyword evidence="1" id="KW-0812">Transmembrane</keyword>
<dbReference type="AlphaFoldDB" id="A0ABD3XI59"/>
<evidence type="ECO:0000313" key="2">
    <source>
        <dbReference type="EMBL" id="KAL3885271.1"/>
    </source>
</evidence>
<keyword evidence="3" id="KW-1185">Reference proteome</keyword>
<keyword evidence="1" id="KW-1133">Transmembrane helix</keyword>
<reference evidence="2 3" key="1">
    <citation type="submission" date="2024-11" db="EMBL/GenBank/DDBJ databases">
        <title>Chromosome-level genome assembly of the freshwater bivalve Anodonta woodiana.</title>
        <authorList>
            <person name="Chen X."/>
        </authorList>
    </citation>
    <scope>NUCLEOTIDE SEQUENCE [LARGE SCALE GENOMIC DNA]</scope>
    <source>
        <strain evidence="2">MN2024</strain>
        <tissue evidence="2">Gills</tissue>
    </source>
</reference>
<gene>
    <name evidence="2" type="ORF">ACJMK2_025355</name>
</gene>
<accession>A0ABD3XI59</accession>
<feature type="transmembrane region" description="Helical" evidence="1">
    <location>
        <begin position="36"/>
        <end position="55"/>
    </location>
</feature>
<dbReference type="EMBL" id="JBJQND010000002">
    <property type="protein sequence ID" value="KAL3885271.1"/>
    <property type="molecule type" value="Genomic_DNA"/>
</dbReference>
<keyword evidence="1" id="KW-0472">Membrane</keyword>
<name>A0ABD3XI59_SINWO</name>
<evidence type="ECO:0000313" key="3">
    <source>
        <dbReference type="Proteomes" id="UP001634394"/>
    </source>
</evidence>
<protein>
    <submittedName>
        <fullName evidence="2">Uncharacterized protein</fullName>
    </submittedName>
</protein>
<evidence type="ECO:0000256" key="1">
    <source>
        <dbReference type="SAM" id="Phobius"/>
    </source>
</evidence>
<sequence length="103" mass="11739">MNRVLGREFITRPCLLLQVKMIRKLYRQCDQSQKRLGLFLVIVVILEVTIIAGIVKHEHSNSEATVKRNHVLHDLALTRIITTEKINSSNSTFGDKKIKSDVG</sequence>
<comment type="caution">
    <text evidence="2">The sequence shown here is derived from an EMBL/GenBank/DDBJ whole genome shotgun (WGS) entry which is preliminary data.</text>
</comment>
<dbReference type="Proteomes" id="UP001634394">
    <property type="component" value="Unassembled WGS sequence"/>
</dbReference>
<proteinExistence type="predicted"/>